<reference evidence="2" key="1">
    <citation type="submission" date="2020-10" db="EMBL/GenBank/DDBJ databases">
        <authorList>
            <person name="Gilroy R."/>
        </authorList>
    </citation>
    <scope>NUCLEOTIDE SEQUENCE</scope>
    <source>
        <strain evidence="2">CHK154-7741</strain>
    </source>
</reference>
<feature type="chain" id="PRO_5038491794" evidence="1">
    <location>
        <begin position="24"/>
        <end position="243"/>
    </location>
</feature>
<organism evidence="2 3">
    <name type="scientific">Candidatus Limenecus avicola</name>
    <dbReference type="NCBI Taxonomy" id="2840847"/>
    <lineage>
        <taxon>Bacteria</taxon>
        <taxon>Bacillati</taxon>
        <taxon>Bacillota</taxon>
        <taxon>Clostridia</taxon>
        <taxon>Eubacteriales</taxon>
        <taxon>Clostridiaceae</taxon>
        <taxon>Clostridiaceae incertae sedis</taxon>
        <taxon>Candidatus Limenecus</taxon>
    </lineage>
</organism>
<feature type="signal peptide" evidence="1">
    <location>
        <begin position="1"/>
        <end position="23"/>
    </location>
</feature>
<evidence type="ECO:0000313" key="2">
    <source>
        <dbReference type="EMBL" id="HIU91970.1"/>
    </source>
</evidence>
<evidence type="ECO:0000256" key="1">
    <source>
        <dbReference type="SAM" id="SignalP"/>
    </source>
</evidence>
<dbReference type="Proteomes" id="UP000886748">
    <property type="component" value="Unassembled WGS sequence"/>
</dbReference>
<dbReference type="EMBL" id="DVOD01000018">
    <property type="protein sequence ID" value="HIU91970.1"/>
    <property type="molecule type" value="Genomic_DNA"/>
</dbReference>
<evidence type="ECO:0000313" key="3">
    <source>
        <dbReference type="Proteomes" id="UP000886748"/>
    </source>
</evidence>
<proteinExistence type="predicted"/>
<gene>
    <name evidence="2" type="ORF">IAD26_02425</name>
</gene>
<dbReference type="AlphaFoldDB" id="A0A9D1MZE1"/>
<protein>
    <submittedName>
        <fullName evidence="2">Uncharacterized protein</fullName>
    </submittedName>
</protein>
<name>A0A9D1MZE1_9CLOT</name>
<accession>A0A9D1MZE1</accession>
<comment type="caution">
    <text evidence="2">The sequence shown here is derived from an EMBL/GenBank/DDBJ whole genome shotgun (WGS) entry which is preliminary data.</text>
</comment>
<sequence>MRHIFVLISALICSVVFAGSAFAQQTIITMPSSDVLPGGEVILKQSNRFSPFGDKFVSLTPQAIIGTGRGTEFSLGVGTNIDDATSVKLNLAAKKVFRIKRSARFTIGGTLSPSLTEGKNPDSMIYAHGSYLCKKTKTTITAGGFVGGKGQMPSLTGVMMGIDQTIIPNKLRIVADYVSRDESWGSFAAGLKIRPEPTTSITTAVIIPNNDEDRVAFSVSLSKYVGKVFSEPVKKEQDRKDTL</sequence>
<keyword evidence="1" id="KW-0732">Signal</keyword>
<reference evidence="2" key="2">
    <citation type="journal article" date="2021" name="PeerJ">
        <title>Extensive microbial diversity within the chicken gut microbiome revealed by metagenomics and culture.</title>
        <authorList>
            <person name="Gilroy R."/>
            <person name="Ravi A."/>
            <person name="Getino M."/>
            <person name="Pursley I."/>
            <person name="Horton D.L."/>
            <person name="Alikhan N.F."/>
            <person name="Baker D."/>
            <person name="Gharbi K."/>
            <person name="Hall N."/>
            <person name="Watson M."/>
            <person name="Adriaenssens E.M."/>
            <person name="Foster-Nyarko E."/>
            <person name="Jarju S."/>
            <person name="Secka A."/>
            <person name="Antonio M."/>
            <person name="Oren A."/>
            <person name="Chaudhuri R.R."/>
            <person name="La Ragione R."/>
            <person name="Hildebrand F."/>
            <person name="Pallen M.J."/>
        </authorList>
    </citation>
    <scope>NUCLEOTIDE SEQUENCE</scope>
    <source>
        <strain evidence="2">CHK154-7741</strain>
    </source>
</reference>